<evidence type="ECO:0000256" key="1">
    <source>
        <dbReference type="ARBA" id="ARBA00004418"/>
    </source>
</evidence>
<evidence type="ECO:0000256" key="6">
    <source>
        <dbReference type="SAM" id="Coils"/>
    </source>
</evidence>
<keyword evidence="7" id="KW-0812">Transmembrane</keyword>
<evidence type="ECO:0000313" key="11">
    <source>
        <dbReference type="Proteomes" id="UP000192917"/>
    </source>
</evidence>
<evidence type="ECO:0000259" key="8">
    <source>
        <dbReference type="Pfam" id="PF25881"/>
    </source>
</evidence>
<evidence type="ECO:0000256" key="5">
    <source>
        <dbReference type="ARBA" id="ARBA00023054"/>
    </source>
</evidence>
<dbReference type="Proteomes" id="UP000192917">
    <property type="component" value="Unassembled WGS sequence"/>
</dbReference>
<comment type="similarity">
    <text evidence="2">Belongs to the UPF0194 family.</text>
</comment>
<dbReference type="EMBL" id="FWZX01000002">
    <property type="protein sequence ID" value="SME96780.1"/>
    <property type="molecule type" value="Genomic_DNA"/>
</dbReference>
<evidence type="ECO:0000256" key="4">
    <source>
        <dbReference type="ARBA" id="ARBA00022764"/>
    </source>
</evidence>
<protein>
    <submittedName>
        <fullName evidence="10">HlyD family secretion protein</fullName>
    </submittedName>
</protein>
<accession>A0A1Y6BCJ1</accession>
<keyword evidence="5 6" id="KW-0175">Coiled coil</keyword>
<dbReference type="GO" id="GO:0042597">
    <property type="term" value="C:periplasmic space"/>
    <property type="evidence" value="ECO:0007669"/>
    <property type="project" value="UniProtKB-SubCell"/>
</dbReference>
<sequence length="364" mass="39326">MGRGLPLGVAGSGERKANAMAGRRKRLIVLAAVIAALAGAGILSYPRWLDEEAANGALVLYGNIDIREADLAFNVAGRVDRMLVEEGDRVQRGQLLATLETDIYDAEFEAAKARLSAERAVLDRLLAGSRPEDIKEARANVQAIEAELQDARANLQRTEKLATSSFATQQKLDEDRTRVTSLEAQLNAANQRLSLAIQGPREEYITEARAQVQATEAELTLARRRLDHTNLFAKEAGVVTTRAVEPGAVVLAQAPVYTIALADPVWVRTYVSEPDLGRIHPGTKALVTSDTAPGKPYQGWVGFISPVAEFTPKTVETPEVRTSLVYRLRVYVENPDEGLRQGMPVTVRLATGPGAGPTDPSAAQ</sequence>
<feature type="domain" description="CusB-like beta-barrel" evidence="9">
    <location>
        <begin position="264"/>
        <end position="351"/>
    </location>
</feature>
<dbReference type="Pfam" id="PF25881">
    <property type="entry name" value="HH_YBHG"/>
    <property type="match status" value="1"/>
</dbReference>
<dbReference type="STRING" id="560819.SAMN05428998_10219"/>
<evidence type="ECO:0000256" key="7">
    <source>
        <dbReference type="SAM" id="Phobius"/>
    </source>
</evidence>
<organism evidence="10 11">
    <name type="scientific">Tistlia consotensis USBA 355</name>
    <dbReference type="NCBI Taxonomy" id="560819"/>
    <lineage>
        <taxon>Bacteria</taxon>
        <taxon>Pseudomonadati</taxon>
        <taxon>Pseudomonadota</taxon>
        <taxon>Alphaproteobacteria</taxon>
        <taxon>Rhodospirillales</taxon>
        <taxon>Rhodovibrionaceae</taxon>
        <taxon>Tistlia</taxon>
    </lineage>
</organism>
<keyword evidence="7" id="KW-1133">Transmembrane helix</keyword>
<dbReference type="InterPro" id="IPR050465">
    <property type="entry name" value="UPF0194_transport"/>
</dbReference>
<reference evidence="10 11" key="1">
    <citation type="submission" date="2017-04" db="EMBL/GenBank/DDBJ databases">
        <authorList>
            <person name="Afonso C.L."/>
            <person name="Miller P.J."/>
            <person name="Scott M.A."/>
            <person name="Spackman E."/>
            <person name="Goraichik I."/>
            <person name="Dimitrov K.M."/>
            <person name="Suarez D.L."/>
            <person name="Swayne D.E."/>
        </authorList>
    </citation>
    <scope>NUCLEOTIDE SEQUENCE [LARGE SCALE GENOMIC DNA]</scope>
    <source>
        <strain evidence="10 11">USBA 355</strain>
    </source>
</reference>
<keyword evidence="4" id="KW-0574">Periplasm</keyword>
<keyword evidence="3" id="KW-0732">Signal</keyword>
<feature type="domain" description="YbhG-like alpha-helical hairpin" evidence="8">
    <location>
        <begin position="104"/>
        <end position="227"/>
    </location>
</feature>
<dbReference type="Gene3D" id="1.10.287.470">
    <property type="entry name" value="Helix hairpin bin"/>
    <property type="match status" value="1"/>
</dbReference>
<evidence type="ECO:0000313" key="10">
    <source>
        <dbReference type="EMBL" id="SME96780.1"/>
    </source>
</evidence>
<comment type="subcellular location">
    <subcellularLocation>
        <location evidence="1">Periplasm</location>
    </subcellularLocation>
</comment>
<dbReference type="Gene3D" id="2.40.30.170">
    <property type="match status" value="1"/>
</dbReference>
<dbReference type="PRINTS" id="PR01490">
    <property type="entry name" value="RTXTOXIND"/>
</dbReference>
<dbReference type="Gene3D" id="2.40.50.100">
    <property type="match status" value="1"/>
</dbReference>
<dbReference type="PANTHER" id="PTHR32347:SF29">
    <property type="entry name" value="UPF0194 MEMBRANE PROTEIN YBHG"/>
    <property type="match status" value="1"/>
</dbReference>
<dbReference type="InterPro" id="IPR059052">
    <property type="entry name" value="HH_YbhG-like"/>
</dbReference>
<proteinExistence type="inferred from homology"/>
<dbReference type="InterPro" id="IPR058792">
    <property type="entry name" value="Beta-barrel_RND_2"/>
</dbReference>
<dbReference type="PANTHER" id="PTHR32347">
    <property type="entry name" value="EFFLUX SYSTEM COMPONENT YKNX-RELATED"/>
    <property type="match status" value="1"/>
</dbReference>
<dbReference type="SUPFAM" id="SSF111369">
    <property type="entry name" value="HlyD-like secretion proteins"/>
    <property type="match status" value="3"/>
</dbReference>
<name>A0A1Y6BCJ1_9PROT</name>
<dbReference type="Pfam" id="PF25954">
    <property type="entry name" value="Beta-barrel_RND_2"/>
    <property type="match status" value="1"/>
</dbReference>
<dbReference type="AlphaFoldDB" id="A0A1Y6BCJ1"/>
<evidence type="ECO:0000256" key="3">
    <source>
        <dbReference type="ARBA" id="ARBA00022729"/>
    </source>
</evidence>
<evidence type="ECO:0000256" key="2">
    <source>
        <dbReference type="ARBA" id="ARBA00010602"/>
    </source>
</evidence>
<feature type="coiled-coil region" evidence="6">
    <location>
        <begin position="134"/>
        <end position="225"/>
    </location>
</feature>
<keyword evidence="11" id="KW-1185">Reference proteome</keyword>
<feature type="transmembrane region" description="Helical" evidence="7">
    <location>
        <begin position="27"/>
        <end position="45"/>
    </location>
</feature>
<gene>
    <name evidence="10" type="ORF">SAMN05428998_10219</name>
</gene>
<keyword evidence="7" id="KW-0472">Membrane</keyword>
<evidence type="ECO:0000259" key="9">
    <source>
        <dbReference type="Pfam" id="PF25954"/>
    </source>
</evidence>